<sequence>MPATVVANVVAGFSPVNRALIYLNFLLSPTQLFTGFDTNCPSNLGFLAFNLYQQYIWFTATKAKQLHALSLVVPYINLMYTATYMAGVLAGNPLLVWLQGLIVMALITLNTVIGWVSLTTNMPEGDGIYRFWFFGWRVLSKGWRGFFTFGEVMNTISAIGALGRVISLMLAGSGDEGGEVEGAERFVGILKWTAVVLVSGWPFVMWMELIVNKNGIVSETDWVSVYLFIAQVVTMLIPAFFCC</sequence>
<keyword evidence="1" id="KW-1133">Transmembrane helix</keyword>
<keyword evidence="4" id="KW-1185">Reference proteome</keyword>
<proteinExistence type="predicted"/>
<evidence type="ECO:0000256" key="1">
    <source>
        <dbReference type="SAM" id="Phobius"/>
    </source>
</evidence>
<feature type="transmembrane region" description="Helical" evidence="1">
    <location>
        <begin position="146"/>
        <end position="169"/>
    </location>
</feature>
<feature type="transmembrane region" description="Helical" evidence="1">
    <location>
        <begin position="96"/>
        <end position="118"/>
    </location>
</feature>
<feature type="transmembrane region" description="Helical" evidence="1">
    <location>
        <begin position="68"/>
        <end position="90"/>
    </location>
</feature>
<accession>A0A8H6HNY8</accession>
<evidence type="ECO:0000313" key="2">
    <source>
        <dbReference type="EMBL" id="KAF6746344.1"/>
    </source>
</evidence>
<dbReference type="AlphaFoldDB" id="A0A8H6HNY8"/>
<protein>
    <submittedName>
        <fullName evidence="3">Uncharacterized protein</fullName>
    </submittedName>
</protein>
<dbReference type="EMBL" id="JACGCI010000093">
    <property type="protein sequence ID" value="KAF6746344.1"/>
    <property type="molecule type" value="Genomic_DNA"/>
</dbReference>
<organism evidence="3 4">
    <name type="scientific">Ephemerocybe angulata</name>
    <dbReference type="NCBI Taxonomy" id="980116"/>
    <lineage>
        <taxon>Eukaryota</taxon>
        <taxon>Fungi</taxon>
        <taxon>Dikarya</taxon>
        <taxon>Basidiomycota</taxon>
        <taxon>Agaricomycotina</taxon>
        <taxon>Agaricomycetes</taxon>
        <taxon>Agaricomycetidae</taxon>
        <taxon>Agaricales</taxon>
        <taxon>Agaricineae</taxon>
        <taxon>Psathyrellaceae</taxon>
        <taxon>Ephemerocybe</taxon>
    </lineage>
</organism>
<feature type="transmembrane region" description="Helical" evidence="1">
    <location>
        <begin position="223"/>
        <end position="241"/>
    </location>
</feature>
<dbReference type="Proteomes" id="UP000521943">
    <property type="component" value="Unassembled WGS sequence"/>
</dbReference>
<keyword evidence="1" id="KW-0812">Transmembrane</keyword>
<dbReference type="OrthoDB" id="4261061at2759"/>
<gene>
    <name evidence="2" type="ORF">DFP72DRAFT_922890</name>
    <name evidence="3" type="ORF">DFP72DRAFT_970573</name>
</gene>
<reference evidence="3 4" key="1">
    <citation type="submission" date="2020-07" db="EMBL/GenBank/DDBJ databases">
        <title>Comparative genomics of pyrophilous fungi reveals a link between fire events and developmental genes.</title>
        <authorList>
            <consortium name="DOE Joint Genome Institute"/>
            <person name="Steindorff A.S."/>
            <person name="Carver A."/>
            <person name="Calhoun S."/>
            <person name="Stillman K."/>
            <person name="Liu H."/>
            <person name="Lipzen A."/>
            <person name="Pangilinan J."/>
            <person name="Labutti K."/>
            <person name="Bruns T.D."/>
            <person name="Grigoriev I.V."/>
        </authorList>
    </citation>
    <scope>NUCLEOTIDE SEQUENCE [LARGE SCALE GENOMIC DNA]</scope>
    <source>
        <strain evidence="3 4">CBS 144469</strain>
    </source>
</reference>
<dbReference type="EMBL" id="JACGCI010000064">
    <property type="protein sequence ID" value="KAF6749243.1"/>
    <property type="molecule type" value="Genomic_DNA"/>
</dbReference>
<feature type="transmembrane region" description="Helical" evidence="1">
    <location>
        <begin position="189"/>
        <end position="211"/>
    </location>
</feature>
<evidence type="ECO:0000313" key="3">
    <source>
        <dbReference type="EMBL" id="KAF6749243.1"/>
    </source>
</evidence>
<comment type="caution">
    <text evidence="3">The sequence shown here is derived from an EMBL/GenBank/DDBJ whole genome shotgun (WGS) entry which is preliminary data.</text>
</comment>
<name>A0A8H6HNY8_9AGAR</name>
<keyword evidence="1" id="KW-0472">Membrane</keyword>
<evidence type="ECO:0000313" key="4">
    <source>
        <dbReference type="Proteomes" id="UP000521943"/>
    </source>
</evidence>